<dbReference type="GO" id="GO:0015658">
    <property type="term" value="F:branched-chain amino acid transmembrane transporter activity"/>
    <property type="evidence" value="ECO:0007669"/>
    <property type="project" value="InterPro"/>
</dbReference>
<dbReference type="EMBL" id="CAEZXN010000004">
    <property type="protein sequence ID" value="CAB4686654.1"/>
    <property type="molecule type" value="Genomic_DNA"/>
</dbReference>
<dbReference type="AlphaFoldDB" id="A0A6J6NKA7"/>
<dbReference type="PANTHER" id="PTHR30482">
    <property type="entry name" value="HIGH-AFFINITY BRANCHED-CHAIN AMINO ACID TRANSPORT SYSTEM PERMEASE"/>
    <property type="match status" value="1"/>
</dbReference>
<keyword evidence="2" id="KW-1003">Cell membrane</keyword>
<keyword evidence="3 6" id="KW-0812">Transmembrane</keyword>
<feature type="transmembrane region" description="Helical" evidence="6">
    <location>
        <begin position="33"/>
        <end position="52"/>
    </location>
</feature>
<feature type="transmembrane region" description="Helical" evidence="6">
    <location>
        <begin position="169"/>
        <end position="187"/>
    </location>
</feature>
<dbReference type="InterPro" id="IPR043428">
    <property type="entry name" value="LivM-like"/>
</dbReference>
<sequence length="339" mass="36062">MTTRLRLQELLGPILLVVAFSYAVGLQSAQGLLIVQSTLALFVMVLALHVFVGNSGVLSFGHGAFAMFGAFASGIVTTPSNIKEHSLQLQHLYPFLVNLNLGMYPSLVLAILAGAIVAGLSGLLLMRLNGLAAGIATFALLGVAYNIFFNNNRIGPGSQALLALPPFQFFEEPVVLTVIVMLAVYLFGISRAGRTLRATREDPLAAPALGISIMRVRWIAFTLSGAIAGLGGAMFAHVAGTVQVQDYYLPYTFMTLSMLIIGGGASLWGATVGTLLVTGIGQILLMMEQQKPILGIVVHLPNGTRAIVIALSLVVMLLWRSDGVTKGREFKLGMPKLRK</sequence>
<evidence type="ECO:0000256" key="4">
    <source>
        <dbReference type="ARBA" id="ARBA00022989"/>
    </source>
</evidence>
<dbReference type="InterPro" id="IPR001851">
    <property type="entry name" value="ABC_transp_permease"/>
</dbReference>
<evidence type="ECO:0000256" key="2">
    <source>
        <dbReference type="ARBA" id="ARBA00022475"/>
    </source>
</evidence>
<dbReference type="EMBL" id="CAFBAA010000028">
    <property type="protein sequence ID" value="CAB4844233.1"/>
    <property type="molecule type" value="Genomic_DNA"/>
</dbReference>
<dbReference type="CDD" id="cd06581">
    <property type="entry name" value="TM_PBP1_LivM_like"/>
    <property type="match status" value="1"/>
</dbReference>
<evidence type="ECO:0000313" key="9">
    <source>
        <dbReference type="EMBL" id="CAB4844233.1"/>
    </source>
</evidence>
<feature type="transmembrane region" description="Helical" evidence="6">
    <location>
        <begin position="218"/>
        <end position="239"/>
    </location>
</feature>
<dbReference type="Pfam" id="PF02653">
    <property type="entry name" value="BPD_transp_2"/>
    <property type="match status" value="1"/>
</dbReference>
<feature type="transmembrane region" description="Helical" evidence="6">
    <location>
        <begin position="131"/>
        <end position="149"/>
    </location>
</feature>
<gene>
    <name evidence="8" type="ORF">UFOPK2342_01525</name>
    <name evidence="7" type="ORF">UFOPK2423_00287</name>
    <name evidence="9" type="ORF">UFOPK3266_01079</name>
</gene>
<keyword evidence="4 6" id="KW-1133">Transmembrane helix</keyword>
<evidence type="ECO:0000256" key="6">
    <source>
        <dbReference type="SAM" id="Phobius"/>
    </source>
</evidence>
<protein>
    <submittedName>
        <fullName evidence="8">Unannotated protein</fullName>
    </submittedName>
</protein>
<dbReference type="PANTHER" id="PTHR30482:SF1">
    <property type="entry name" value="BRANCHED-CHAIN AMINO ACID TRANSPORT PERMEASE PROTEIN LIVM-RELATED"/>
    <property type="match status" value="1"/>
</dbReference>
<evidence type="ECO:0000256" key="5">
    <source>
        <dbReference type="ARBA" id="ARBA00023136"/>
    </source>
</evidence>
<evidence type="ECO:0000313" key="7">
    <source>
        <dbReference type="EMBL" id="CAB4686654.1"/>
    </source>
</evidence>
<accession>A0A6J6NKA7</accession>
<feature type="transmembrane region" description="Helical" evidence="6">
    <location>
        <begin position="259"/>
        <end position="281"/>
    </location>
</feature>
<dbReference type="GO" id="GO:0005886">
    <property type="term" value="C:plasma membrane"/>
    <property type="evidence" value="ECO:0007669"/>
    <property type="project" value="UniProtKB-SubCell"/>
</dbReference>
<keyword evidence="5 6" id="KW-0472">Membrane</keyword>
<feature type="transmembrane region" description="Helical" evidence="6">
    <location>
        <begin position="102"/>
        <end position="124"/>
    </location>
</feature>
<dbReference type="EMBL" id="CAEZXB010000042">
    <property type="protein sequence ID" value="CAB4686837.1"/>
    <property type="molecule type" value="Genomic_DNA"/>
</dbReference>
<name>A0A6J6NKA7_9ZZZZ</name>
<comment type="subcellular location">
    <subcellularLocation>
        <location evidence="1">Cell membrane</location>
        <topology evidence="1">Multi-pass membrane protein</topology>
    </subcellularLocation>
</comment>
<evidence type="ECO:0000313" key="8">
    <source>
        <dbReference type="EMBL" id="CAB4686837.1"/>
    </source>
</evidence>
<organism evidence="8">
    <name type="scientific">freshwater metagenome</name>
    <dbReference type="NCBI Taxonomy" id="449393"/>
    <lineage>
        <taxon>unclassified sequences</taxon>
        <taxon>metagenomes</taxon>
        <taxon>ecological metagenomes</taxon>
    </lineage>
</organism>
<evidence type="ECO:0000256" key="3">
    <source>
        <dbReference type="ARBA" id="ARBA00022692"/>
    </source>
</evidence>
<evidence type="ECO:0000256" key="1">
    <source>
        <dbReference type="ARBA" id="ARBA00004651"/>
    </source>
</evidence>
<feature type="transmembrane region" description="Helical" evidence="6">
    <location>
        <begin position="64"/>
        <end position="82"/>
    </location>
</feature>
<reference evidence="8" key="1">
    <citation type="submission" date="2020-05" db="EMBL/GenBank/DDBJ databases">
        <authorList>
            <person name="Chiriac C."/>
            <person name="Salcher M."/>
            <person name="Ghai R."/>
            <person name="Kavagutti S V."/>
        </authorList>
    </citation>
    <scope>NUCLEOTIDE SEQUENCE</scope>
</reference>
<proteinExistence type="predicted"/>
<feature type="transmembrane region" description="Helical" evidence="6">
    <location>
        <begin position="293"/>
        <end position="319"/>
    </location>
</feature>